<gene>
    <name evidence="1" type="ORF">GQF03_05600</name>
</gene>
<name>A0A845MD46_9PROT</name>
<evidence type="ECO:0000313" key="2">
    <source>
        <dbReference type="Proteomes" id="UP000445696"/>
    </source>
</evidence>
<reference evidence="1 2" key="1">
    <citation type="journal article" date="2014" name="Int. J. Syst. Evol. Microbiol.">
        <title>Sneathiella chungangensis sp. nov., isolated from a marine sand, and emended description of the genus Sneathiella.</title>
        <authorList>
            <person name="Siamphan C."/>
            <person name="Kim H."/>
            <person name="Lee J.S."/>
            <person name="Kim W."/>
        </authorList>
    </citation>
    <scope>NUCLEOTIDE SEQUENCE [LARGE SCALE GENOMIC DNA]</scope>
    <source>
        <strain evidence="1 2">KCTC 32476</strain>
    </source>
</reference>
<dbReference type="InterPro" id="IPR016084">
    <property type="entry name" value="Haem_Oase-like_multi-hlx"/>
</dbReference>
<dbReference type="AlphaFoldDB" id="A0A845MD46"/>
<dbReference type="OrthoDB" id="6270691at2"/>
<sequence>MTSKVQVQSVLRRLVTVWADFEGKLNKVDIIDRINRGKISIGEYRDILLNHRQQVVEGSRWIARAASSIEQPYLEQRATFLRHAATEQLDYKMLDEDFVNCGGDIGHISNGQKNIGSEALHAWMFHKASQKNPFDLLGAMFIIEGLGKNFAGNWVKKLEQNLNLKPNQTQFYRYHAEHDDDHIEKLENIMASGILNIAGLADQIVKTAKVTGRLYLLQLEEIGNV</sequence>
<dbReference type="Gene3D" id="1.20.910.10">
    <property type="entry name" value="Heme oxygenase-like"/>
    <property type="match status" value="1"/>
</dbReference>
<evidence type="ECO:0000313" key="1">
    <source>
        <dbReference type="EMBL" id="MZR21799.1"/>
    </source>
</evidence>
<organism evidence="1 2">
    <name type="scientific">Sneathiella chungangensis</name>
    <dbReference type="NCBI Taxonomy" id="1418234"/>
    <lineage>
        <taxon>Bacteria</taxon>
        <taxon>Pseudomonadati</taxon>
        <taxon>Pseudomonadota</taxon>
        <taxon>Alphaproteobacteria</taxon>
        <taxon>Sneathiellales</taxon>
        <taxon>Sneathiellaceae</taxon>
        <taxon>Sneathiella</taxon>
    </lineage>
</organism>
<keyword evidence="2" id="KW-1185">Reference proteome</keyword>
<dbReference type="RefSeq" id="WP_161338235.1">
    <property type="nucleotide sequence ID" value="NZ_JBHSDG010000001.1"/>
</dbReference>
<proteinExistence type="predicted"/>
<dbReference type="Proteomes" id="UP000445696">
    <property type="component" value="Unassembled WGS sequence"/>
</dbReference>
<comment type="caution">
    <text evidence="1">The sequence shown here is derived from an EMBL/GenBank/DDBJ whole genome shotgun (WGS) entry which is preliminary data.</text>
</comment>
<dbReference type="EMBL" id="WTVA01000002">
    <property type="protein sequence ID" value="MZR21799.1"/>
    <property type="molecule type" value="Genomic_DNA"/>
</dbReference>
<dbReference type="SUPFAM" id="SSF48613">
    <property type="entry name" value="Heme oxygenase-like"/>
    <property type="match status" value="1"/>
</dbReference>
<dbReference type="Pfam" id="PF14518">
    <property type="entry name" value="Haem_oxygenas_2"/>
    <property type="match status" value="1"/>
</dbReference>
<protein>
    <submittedName>
        <fullName evidence="1">3-oxoacyl-ACP synthase</fullName>
    </submittedName>
</protein>
<accession>A0A845MD46</accession>